<dbReference type="EMBL" id="PIQC01000001">
    <property type="protein sequence ID" value="RUO72918.1"/>
    <property type="molecule type" value="Genomic_DNA"/>
</dbReference>
<evidence type="ECO:0000313" key="3">
    <source>
        <dbReference type="Proteomes" id="UP000288058"/>
    </source>
</evidence>
<comment type="caution">
    <text evidence="2">The sequence shown here is derived from an EMBL/GenBank/DDBJ whole genome shotgun (WGS) entry which is preliminary data.</text>
</comment>
<dbReference type="Proteomes" id="UP000288058">
    <property type="component" value="Unassembled WGS sequence"/>
</dbReference>
<evidence type="ECO:0000313" key="2">
    <source>
        <dbReference type="EMBL" id="RUO72918.1"/>
    </source>
</evidence>
<sequence>MLTNTMIVNPTRMKLLMSFLLFSGTVLAQEEELSAPLIFGINASPPFHITQGDEANNGFCDVLVRTIQAELPDTHQIIREMPHGRIRTIMKREGSMCFPCMINRTSYNPNYYFTRATHLYAPHGIITRSSLADELKEKYGNPVSLEKLLAQSELRFAQPVGRRYGDIQPLINEYLIGTKYHKKVNGELALYNLLAMILIDRVDYTIDYEMMIQSYQRNEQNFGSGESLAFVPIREYEGKTIRGAVGCSNNQWGKNATRLIDQAIKKIRNNNDFQQSLDYWLGNDRPKLSESEQ</sequence>
<name>A0A432Z4S6_9GAMM</name>
<keyword evidence="1" id="KW-0732">Signal</keyword>
<feature type="signal peptide" evidence="1">
    <location>
        <begin position="1"/>
        <end position="28"/>
    </location>
</feature>
<evidence type="ECO:0008006" key="4">
    <source>
        <dbReference type="Google" id="ProtNLM"/>
    </source>
</evidence>
<organism evidence="2 3">
    <name type="scientific">Idiomarina ramblicola</name>
    <dbReference type="NCBI Taxonomy" id="263724"/>
    <lineage>
        <taxon>Bacteria</taxon>
        <taxon>Pseudomonadati</taxon>
        <taxon>Pseudomonadota</taxon>
        <taxon>Gammaproteobacteria</taxon>
        <taxon>Alteromonadales</taxon>
        <taxon>Idiomarinaceae</taxon>
        <taxon>Idiomarina</taxon>
    </lineage>
</organism>
<accession>A0A432Z4S6</accession>
<proteinExistence type="predicted"/>
<keyword evidence="3" id="KW-1185">Reference proteome</keyword>
<dbReference type="SUPFAM" id="SSF53850">
    <property type="entry name" value="Periplasmic binding protein-like II"/>
    <property type="match status" value="1"/>
</dbReference>
<reference evidence="3" key="1">
    <citation type="journal article" date="2018" name="Front. Microbiol.">
        <title>Genome-Based Analysis Reveals the Taxonomy and Diversity of the Family Idiomarinaceae.</title>
        <authorList>
            <person name="Liu Y."/>
            <person name="Lai Q."/>
            <person name="Shao Z."/>
        </authorList>
    </citation>
    <scope>NUCLEOTIDE SEQUENCE [LARGE SCALE GENOMIC DNA]</scope>
    <source>
        <strain evidence="3">R22</strain>
    </source>
</reference>
<dbReference type="AlphaFoldDB" id="A0A432Z4S6"/>
<protein>
    <recommendedName>
        <fullName evidence="4">ABC transporter substrate-binding protein</fullName>
    </recommendedName>
</protein>
<gene>
    <name evidence="2" type="ORF">CWI78_00285</name>
</gene>
<evidence type="ECO:0000256" key="1">
    <source>
        <dbReference type="SAM" id="SignalP"/>
    </source>
</evidence>
<feature type="chain" id="PRO_5019412176" description="ABC transporter substrate-binding protein" evidence="1">
    <location>
        <begin position="29"/>
        <end position="293"/>
    </location>
</feature>